<organism evidence="14 15">
    <name type="scientific">Tetranychus urticae</name>
    <name type="common">Two-spotted spider mite</name>
    <dbReference type="NCBI Taxonomy" id="32264"/>
    <lineage>
        <taxon>Eukaryota</taxon>
        <taxon>Metazoa</taxon>
        <taxon>Ecdysozoa</taxon>
        <taxon>Arthropoda</taxon>
        <taxon>Chelicerata</taxon>
        <taxon>Arachnida</taxon>
        <taxon>Acari</taxon>
        <taxon>Acariformes</taxon>
        <taxon>Trombidiformes</taxon>
        <taxon>Prostigmata</taxon>
        <taxon>Eleutherengona</taxon>
        <taxon>Raphignathae</taxon>
        <taxon>Tetranychoidea</taxon>
        <taxon>Tetranychidae</taxon>
        <taxon>Tetranychus</taxon>
    </lineage>
</organism>
<evidence type="ECO:0000256" key="11">
    <source>
        <dbReference type="SAM" id="MobiDB-lite"/>
    </source>
</evidence>
<dbReference type="OMA" id="CRAQCNT"/>
<keyword evidence="7" id="KW-0805">Transcription regulation</keyword>
<dbReference type="EnsemblMetazoa" id="tetur05g08610.1">
    <property type="protein sequence ID" value="tetur05g08610.1"/>
    <property type="gene ID" value="tetur05g08610"/>
</dbReference>
<dbReference type="InterPro" id="IPR046341">
    <property type="entry name" value="SET_dom_sf"/>
</dbReference>
<dbReference type="AlphaFoldDB" id="T1K649"/>
<name>T1K649_TETUR</name>
<dbReference type="GO" id="GO:0032259">
    <property type="term" value="P:methylation"/>
    <property type="evidence" value="ECO:0007669"/>
    <property type="project" value="UniProtKB-KW"/>
</dbReference>
<gene>
    <name evidence="14" type="primary">107360208</name>
</gene>
<dbReference type="OrthoDB" id="6141102at2759"/>
<keyword evidence="8" id="KW-0804">Transcription</keyword>
<dbReference type="Gene3D" id="2.170.270.10">
    <property type="entry name" value="SET domain"/>
    <property type="match status" value="1"/>
</dbReference>
<evidence type="ECO:0000256" key="9">
    <source>
        <dbReference type="ARBA" id="ARBA00023242"/>
    </source>
</evidence>
<dbReference type="InterPro" id="IPR033467">
    <property type="entry name" value="Tesmin/TSO1-like_CXC"/>
</dbReference>
<dbReference type="PROSITE" id="PS51633">
    <property type="entry name" value="CXC"/>
    <property type="match status" value="1"/>
</dbReference>
<keyword evidence="4" id="KW-0808">Transferase</keyword>
<comment type="subcellular location">
    <subcellularLocation>
        <location evidence="1">Nucleus</location>
    </subcellularLocation>
</comment>
<comment type="catalytic activity">
    <reaction evidence="10">
        <text>L-lysyl(27)-[histone H3] + 3 S-adenosyl-L-methionine = N(6),N(6),N(6)-trimethyl-L-lysyl(27)-[histone H3] + 3 S-adenosyl-L-homocysteine + 3 H(+)</text>
        <dbReference type="Rhea" id="RHEA:60292"/>
        <dbReference type="Rhea" id="RHEA-COMP:15535"/>
        <dbReference type="Rhea" id="RHEA-COMP:15548"/>
        <dbReference type="ChEBI" id="CHEBI:15378"/>
        <dbReference type="ChEBI" id="CHEBI:29969"/>
        <dbReference type="ChEBI" id="CHEBI:57856"/>
        <dbReference type="ChEBI" id="CHEBI:59789"/>
        <dbReference type="ChEBI" id="CHEBI:61961"/>
        <dbReference type="EC" id="2.1.1.356"/>
    </reaction>
</comment>
<dbReference type="InterPro" id="IPR048358">
    <property type="entry name" value="EZH1/2_MCSS"/>
</dbReference>
<keyword evidence="6" id="KW-0156">Chromatin regulator</keyword>
<keyword evidence="9" id="KW-0539">Nucleus</keyword>
<dbReference type="Pfam" id="PF18264">
    <property type="entry name" value="preSET_CXC"/>
    <property type="match status" value="1"/>
</dbReference>
<evidence type="ECO:0000256" key="6">
    <source>
        <dbReference type="ARBA" id="ARBA00022853"/>
    </source>
</evidence>
<dbReference type="FunFam" id="2.170.270.10:FF:000001">
    <property type="entry name" value="Putative histone-lysine N-methyltransferase EZH2"/>
    <property type="match status" value="1"/>
</dbReference>
<evidence type="ECO:0000256" key="2">
    <source>
        <dbReference type="ARBA" id="ARBA00012186"/>
    </source>
</evidence>
<evidence type="ECO:0000259" key="12">
    <source>
        <dbReference type="PROSITE" id="PS50280"/>
    </source>
</evidence>
<reference evidence="15" key="1">
    <citation type="submission" date="2011-08" db="EMBL/GenBank/DDBJ databases">
        <authorList>
            <person name="Rombauts S."/>
        </authorList>
    </citation>
    <scope>NUCLEOTIDE SEQUENCE</scope>
    <source>
        <strain evidence="15">London</strain>
    </source>
</reference>
<dbReference type="GO" id="GO:0035098">
    <property type="term" value="C:ESC/E(Z) complex"/>
    <property type="evidence" value="ECO:0007669"/>
    <property type="project" value="TreeGrafter"/>
</dbReference>
<dbReference type="Pfam" id="PF21358">
    <property type="entry name" value="Ezh2_MCSS"/>
    <property type="match status" value="1"/>
</dbReference>
<evidence type="ECO:0000256" key="8">
    <source>
        <dbReference type="ARBA" id="ARBA00023163"/>
    </source>
</evidence>
<feature type="domain" description="SET" evidence="12">
    <location>
        <begin position="738"/>
        <end position="853"/>
    </location>
</feature>
<dbReference type="InterPro" id="IPR026489">
    <property type="entry name" value="CXC_dom"/>
</dbReference>
<dbReference type="STRING" id="32264.T1K649"/>
<accession>T1K649</accession>
<evidence type="ECO:0000259" key="13">
    <source>
        <dbReference type="PROSITE" id="PS51633"/>
    </source>
</evidence>
<dbReference type="GO" id="GO:0031507">
    <property type="term" value="P:heterochromatin formation"/>
    <property type="evidence" value="ECO:0007669"/>
    <property type="project" value="TreeGrafter"/>
</dbReference>
<proteinExistence type="predicted"/>
<feature type="region of interest" description="Disordered" evidence="11">
    <location>
        <begin position="435"/>
        <end position="499"/>
    </location>
</feature>
<evidence type="ECO:0000313" key="14">
    <source>
        <dbReference type="EnsemblMetazoa" id="tetur05g08610.1"/>
    </source>
</evidence>
<keyword evidence="15" id="KW-1185">Reference proteome</keyword>
<dbReference type="PROSITE" id="PS50280">
    <property type="entry name" value="SET"/>
    <property type="match status" value="1"/>
</dbReference>
<dbReference type="eggNOG" id="KOG1079">
    <property type="taxonomic scope" value="Eukaryota"/>
</dbReference>
<dbReference type="KEGG" id="tut:107360208"/>
<reference evidence="14" key="2">
    <citation type="submission" date="2015-06" db="UniProtKB">
        <authorList>
            <consortium name="EnsemblMetazoa"/>
        </authorList>
    </citation>
    <scope>IDENTIFICATION</scope>
</reference>
<feature type="domain" description="CXC" evidence="13">
    <location>
        <begin position="630"/>
        <end position="731"/>
    </location>
</feature>
<dbReference type="SMART" id="SM00317">
    <property type="entry name" value="SET"/>
    <property type="match status" value="1"/>
</dbReference>
<keyword evidence="5" id="KW-0949">S-adenosyl-L-methionine</keyword>
<dbReference type="EC" id="2.1.1.356" evidence="2"/>
<dbReference type="PANTHER" id="PTHR45747:SF4">
    <property type="entry name" value="HISTONE-LYSINE N-METHYLTRANSFERASE E(Z)"/>
    <property type="match status" value="1"/>
</dbReference>
<feature type="compositionally biased region" description="Basic and acidic residues" evidence="11">
    <location>
        <begin position="480"/>
        <end position="499"/>
    </location>
</feature>
<evidence type="ECO:0000256" key="5">
    <source>
        <dbReference type="ARBA" id="ARBA00022691"/>
    </source>
</evidence>
<dbReference type="SUPFAM" id="SSF82199">
    <property type="entry name" value="SET domain"/>
    <property type="match status" value="1"/>
</dbReference>
<dbReference type="SMART" id="SM01114">
    <property type="entry name" value="CXC"/>
    <property type="match status" value="1"/>
</dbReference>
<sequence>MEKGFIAGQREEPIELDSNLDTRIAENNVSSCSNISICVGDDAINSNGIDGLKSTNLCSSSTQTPMLILPESPSTSSSSIVSSLSSPSLVSQNWRKKVISEFNKIRARKRFRYKDTLKASYANNRKYLEQLLNANKDSDRAVSVNYKFGEYCPNDLPSKRAYLKCESTKVNQKCFIKTFYSVTSIPPMCTWAPIQQNFLVEDETELHNIPYMGDEVEQGFIEELLKNYDGKVHGIKELNAYEDEIFVEVVESLSKSELLKDQHRPNSEPEPLISTTDLNDSNVSAESIVKTGTNVKCHIPFLIFEAIYSAYPDKGTPKELEERYLNLIAKRNVIIPGHIEFTPNIDGPHASSASREQTMHSFHTLFCRRCYKYDCFLHHNYTKPQPKPSDIKPAFEPCGPDCYLHMDGMRLKIKQEKQDGEILIQETKKLSYCNASSGNDASSEDSNDSLKTHQFGKHHHSHHTKHHKNRNISSNFITRTPHDQMKEWKTKSNKSQARDDIHHQISTNNQLYLTNHDIHFPLPLQPPVSEDETDSRTEINQENMSQLEETSDNSNCDEWTGSEKSLFRVLWKSFYRNYCAVAEALYTKTCKQVYFFAQQELSYGGLEEIDLTFSPPRKKKKKNRYWALQHRKLHQKKDGLANSVYNYIPCDHPGQPCDLNCICVSTNNFCEKYCNCSPECPQRFPGCRCKAQCATKQCACYLAVRECDPDLCQTCGSHQEDIKQITCQNVSIQRGLKKHLLLAPSDVVGWGIFLRDYAAKNEFISEYCGEIISQDEADRRGKVYDKHKCSFLFNLNNDYVVDATRKGNKIRFANHSVNPNCYAKVLMVNGDHRIGIFARRQIQPGEELFFDYRYGLTEQLKFVGIERESDCPN</sequence>
<evidence type="ECO:0000256" key="10">
    <source>
        <dbReference type="ARBA" id="ARBA00048568"/>
    </source>
</evidence>
<dbReference type="Pfam" id="PF18118">
    <property type="entry name" value="PRC2_HTH_1"/>
    <property type="match status" value="1"/>
</dbReference>
<dbReference type="Proteomes" id="UP000015104">
    <property type="component" value="Unassembled WGS sequence"/>
</dbReference>
<dbReference type="InterPro" id="IPR001214">
    <property type="entry name" value="SET_dom"/>
</dbReference>
<evidence type="ECO:0000313" key="15">
    <source>
        <dbReference type="Proteomes" id="UP000015104"/>
    </source>
</evidence>
<dbReference type="InterPro" id="IPR041343">
    <property type="entry name" value="PRC2_HTH_1"/>
</dbReference>
<dbReference type="PANTHER" id="PTHR45747">
    <property type="entry name" value="HISTONE-LYSINE N-METHYLTRANSFERASE E(Z)"/>
    <property type="match status" value="1"/>
</dbReference>
<dbReference type="Pfam" id="PF00856">
    <property type="entry name" value="SET"/>
    <property type="match status" value="1"/>
</dbReference>
<evidence type="ECO:0000256" key="1">
    <source>
        <dbReference type="ARBA" id="ARBA00004123"/>
    </source>
</evidence>
<keyword evidence="3" id="KW-0489">Methyltransferase</keyword>
<evidence type="ECO:0000256" key="3">
    <source>
        <dbReference type="ARBA" id="ARBA00022603"/>
    </source>
</evidence>
<dbReference type="GO" id="GO:0140951">
    <property type="term" value="F:histone H3K27 trimethyltransferase activity"/>
    <property type="evidence" value="ECO:0007669"/>
    <property type="project" value="UniProtKB-EC"/>
</dbReference>
<dbReference type="HOGENOM" id="CLU_011342_0_0_1"/>
<evidence type="ECO:0000256" key="4">
    <source>
        <dbReference type="ARBA" id="ARBA00022679"/>
    </source>
</evidence>
<dbReference type="InterPro" id="IPR041355">
    <property type="entry name" value="Pre-SET_CXC"/>
</dbReference>
<dbReference type="GO" id="GO:0003682">
    <property type="term" value="F:chromatin binding"/>
    <property type="evidence" value="ECO:0007669"/>
    <property type="project" value="TreeGrafter"/>
</dbReference>
<dbReference type="EMBL" id="CAEY01001592">
    <property type="status" value="NOT_ANNOTATED_CDS"/>
    <property type="molecule type" value="Genomic_DNA"/>
</dbReference>
<protein>
    <recommendedName>
        <fullName evidence="2">[histone H3]-lysine(27) N-trimethyltransferase</fullName>
        <ecNumber evidence="2">2.1.1.356</ecNumber>
    </recommendedName>
</protein>
<feature type="compositionally biased region" description="Basic residues" evidence="11">
    <location>
        <begin position="454"/>
        <end position="470"/>
    </location>
</feature>
<dbReference type="InterPro" id="IPR045318">
    <property type="entry name" value="EZH1/2-like"/>
</dbReference>
<evidence type="ECO:0000256" key="7">
    <source>
        <dbReference type="ARBA" id="ARBA00023015"/>
    </source>
</evidence>